<keyword evidence="2" id="KW-0805">Transcription regulation</keyword>
<comment type="caution">
    <text evidence="6">The sequence shown here is derived from an EMBL/GenBank/DDBJ whole genome shotgun (WGS) entry which is preliminary data.</text>
</comment>
<reference evidence="6" key="1">
    <citation type="submission" date="2021-03" db="EMBL/GenBank/DDBJ databases">
        <authorList>
            <person name="Li Z."/>
            <person name="Yang C."/>
        </authorList>
    </citation>
    <scope>NUCLEOTIDE SEQUENCE</scope>
    <source>
        <strain evidence="6">Dzin_1.0</strain>
        <tissue evidence="6">Leaf</tissue>
    </source>
</reference>
<name>A0A9D5C749_9LILI</name>
<dbReference type="AlphaFoldDB" id="A0A9D5C749"/>
<dbReference type="InterPro" id="IPR036638">
    <property type="entry name" value="HLH_DNA-bd_sf"/>
</dbReference>
<feature type="compositionally biased region" description="Polar residues" evidence="4">
    <location>
        <begin position="89"/>
        <end position="106"/>
    </location>
</feature>
<keyword evidence="3" id="KW-0804">Transcription</keyword>
<evidence type="ECO:0000256" key="1">
    <source>
        <dbReference type="ARBA" id="ARBA00005510"/>
    </source>
</evidence>
<dbReference type="Pfam" id="PF00010">
    <property type="entry name" value="HLH"/>
    <property type="match status" value="1"/>
</dbReference>
<dbReference type="SUPFAM" id="SSF47459">
    <property type="entry name" value="HLH, helix-loop-helix DNA-binding domain"/>
    <property type="match status" value="1"/>
</dbReference>
<comment type="similarity">
    <text evidence="1">Belongs to the bHLH protein family.</text>
</comment>
<evidence type="ECO:0000313" key="6">
    <source>
        <dbReference type="EMBL" id="KAJ0967746.1"/>
    </source>
</evidence>
<protein>
    <recommendedName>
        <fullName evidence="5">BHLH domain-containing protein</fullName>
    </recommendedName>
</protein>
<dbReference type="GO" id="GO:0046983">
    <property type="term" value="F:protein dimerization activity"/>
    <property type="evidence" value="ECO:0007669"/>
    <property type="project" value="InterPro"/>
</dbReference>
<feature type="compositionally biased region" description="Basic and acidic residues" evidence="4">
    <location>
        <begin position="79"/>
        <end position="88"/>
    </location>
</feature>
<keyword evidence="7" id="KW-1185">Reference proteome</keyword>
<dbReference type="SMART" id="SM00353">
    <property type="entry name" value="HLH"/>
    <property type="match status" value="1"/>
</dbReference>
<dbReference type="PANTHER" id="PTHR45959">
    <property type="entry name" value="BHLH TRANSCRIPTION FACTOR"/>
    <property type="match status" value="1"/>
</dbReference>
<dbReference type="OrthoDB" id="650644at2759"/>
<evidence type="ECO:0000313" key="7">
    <source>
        <dbReference type="Proteomes" id="UP001085076"/>
    </source>
</evidence>
<feature type="region of interest" description="Disordered" evidence="4">
    <location>
        <begin position="77"/>
        <end position="106"/>
    </location>
</feature>
<proteinExistence type="inferred from homology"/>
<sequence>MGIGSVQRLSKLAVMGIGSVQRLAKLLTPQQIEQVLGQEFRPSPSYESLNITNTPSTFSCSSVEEHQMEYSMGVPKNSAIKDKGKESSSSEQALLSTPAPQSSSSMRYLSFGNEGAMDDQMVDLEILGSQSPKSFYEPSAFNVSRRGNRPPSSSSQDHVIAERKRREKLSQLFVTLSTTIPGHKKSDKHTLLGNTVDYIKELKSKVKILEEVIETPVESAVLVEKSSLMNNGESSLSSNGSLSREKPPLKIEAKINGKSVMIKVQCENHKGLVVKALLEIEKLPMTITNTSIMPFGDSSVLDIVIMAEVEDGVSLKSRDLVENLSSTFSQILWSCS</sequence>
<dbReference type="Proteomes" id="UP001085076">
    <property type="component" value="Miscellaneous, Linkage group lg07"/>
</dbReference>
<reference evidence="6" key="2">
    <citation type="journal article" date="2022" name="Hortic Res">
        <title>The genome of Dioscorea zingiberensis sheds light on the biosynthesis, origin and evolution of the medicinally important diosgenin saponins.</title>
        <authorList>
            <person name="Li Y."/>
            <person name="Tan C."/>
            <person name="Li Z."/>
            <person name="Guo J."/>
            <person name="Li S."/>
            <person name="Chen X."/>
            <person name="Wang C."/>
            <person name="Dai X."/>
            <person name="Yang H."/>
            <person name="Song W."/>
            <person name="Hou L."/>
            <person name="Xu J."/>
            <person name="Tong Z."/>
            <person name="Xu A."/>
            <person name="Yuan X."/>
            <person name="Wang W."/>
            <person name="Yang Q."/>
            <person name="Chen L."/>
            <person name="Sun Z."/>
            <person name="Wang K."/>
            <person name="Pan B."/>
            <person name="Chen J."/>
            <person name="Bao Y."/>
            <person name="Liu F."/>
            <person name="Qi X."/>
            <person name="Gang D.R."/>
            <person name="Wen J."/>
            <person name="Li J."/>
        </authorList>
    </citation>
    <scope>NUCLEOTIDE SEQUENCE</scope>
    <source>
        <strain evidence="6">Dzin_1.0</strain>
    </source>
</reference>
<gene>
    <name evidence="6" type="ORF">J5N97_024663</name>
</gene>
<evidence type="ECO:0000259" key="5">
    <source>
        <dbReference type="PROSITE" id="PS50888"/>
    </source>
</evidence>
<feature type="domain" description="BHLH" evidence="5">
    <location>
        <begin position="153"/>
        <end position="202"/>
    </location>
</feature>
<evidence type="ECO:0000256" key="4">
    <source>
        <dbReference type="SAM" id="MobiDB-lite"/>
    </source>
</evidence>
<dbReference type="InterPro" id="IPR052610">
    <property type="entry name" value="bHLH_transcription_regulator"/>
</dbReference>
<evidence type="ECO:0000256" key="2">
    <source>
        <dbReference type="ARBA" id="ARBA00023015"/>
    </source>
</evidence>
<accession>A0A9D5C749</accession>
<organism evidence="6 7">
    <name type="scientific">Dioscorea zingiberensis</name>
    <dbReference type="NCBI Taxonomy" id="325984"/>
    <lineage>
        <taxon>Eukaryota</taxon>
        <taxon>Viridiplantae</taxon>
        <taxon>Streptophyta</taxon>
        <taxon>Embryophyta</taxon>
        <taxon>Tracheophyta</taxon>
        <taxon>Spermatophyta</taxon>
        <taxon>Magnoliopsida</taxon>
        <taxon>Liliopsida</taxon>
        <taxon>Dioscoreales</taxon>
        <taxon>Dioscoreaceae</taxon>
        <taxon>Dioscorea</taxon>
    </lineage>
</organism>
<dbReference type="InterPro" id="IPR011598">
    <property type="entry name" value="bHLH_dom"/>
</dbReference>
<dbReference type="PROSITE" id="PS50888">
    <property type="entry name" value="BHLH"/>
    <property type="match status" value="1"/>
</dbReference>
<dbReference type="Gene3D" id="4.10.280.10">
    <property type="entry name" value="Helix-loop-helix DNA-binding domain"/>
    <property type="match status" value="1"/>
</dbReference>
<dbReference type="EMBL" id="JAGGNH010000007">
    <property type="protein sequence ID" value="KAJ0967746.1"/>
    <property type="molecule type" value="Genomic_DNA"/>
</dbReference>
<feature type="region of interest" description="Disordered" evidence="4">
    <location>
        <begin position="137"/>
        <end position="161"/>
    </location>
</feature>
<evidence type="ECO:0000256" key="3">
    <source>
        <dbReference type="ARBA" id="ARBA00023163"/>
    </source>
</evidence>
<dbReference type="PANTHER" id="PTHR45959:SF59">
    <property type="entry name" value="BHLH DOMAIN-CONTAINING PROTEIN"/>
    <property type="match status" value="1"/>
</dbReference>